<reference evidence="2" key="3">
    <citation type="submission" date="2015-04" db="UniProtKB">
        <authorList>
            <consortium name="EnsemblPlants"/>
        </authorList>
    </citation>
    <scope>IDENTIFICATION</scope>
    <source>
        <strain evidence="2">cv. Jemalong A17</strain>
    </source>
</reference>
<dbReference type="EnsemblPlants" id="KEH31306">
    <property type="protein sequence ID" value="KEH31306"/>
    <property type="gene ID" value="MTR_4g094432"/>
</dbReference>
<sequence>MARLYNNLQANSKREGYRAQSLNHIRSWFKRYLPHTSMDVAGVKLQICHWLSPLLEEIIIGNRHEVIQSSRSHASATVQLRSDDLDLSSVF</sequence>
<name>G8A1D4_MEDTR</name>
<keyword evidence="3" id="KW-1185">Reference proteome</keyword>
<dbReference type="Proteomes" id="UP000002051">
    <property type="component" value="Chromosome 4"/>
</dbReference>
<reference evidence="1 3" key="1">
    <citation type="journal article" date="2011" name="Nature">
        <title>The Medicago genome provides insight into the evolution of rhizobial symbioses.</title>
        <authorList>
            <person name="Young N.D."/>
            <person name="Debelle F."/>
            <person name="Oldroyd G.E."/>
            <person name="Geurts R."/>
            <person name="Cannon S.B."/>
            <person name="Udvardi M.K."/>
            <person name="Benedito V.A."/>
            <person name="Mayer K.F."/>
            <person name="Gouzy J."/>
            <person name="Schoof H."/>
            <person name="Van de Peer Y."/>
            <person name="Proost S."/>
            <person name="Cook D.R."/>
            <person name="Meyers B.C."/>
            <person name="Spannagl M."/>
            <person name="Cheung F."/>
            <person name="De Mita S."/>
            <person name="Krishnakumar V."/>
            <person name="Gundlach H."/>
            <person name="Zhou S."/>
            <person name="Mudge J."/>
            <person name="Bharti A.K."/>
            <person name="Murray J.D."/>
            <person name="Naoumkina M.A."/>
            <person name="Rosen B."/>
            <person name="Silverstein K.A."/>
            <person name="Tang H."/>
            <person name="Rombauts S."/>
            <person name="Zhao P.X."/>
            <person name="Zhou P."/>
            <person name="Barbe V."/>
            <person name="Bardou P."/>
            <person name="Bechner M."/>
            <person name="Bellec A."/>
            <person name="Berger A."/>
            <person name="Berges H."/>
            <person name="Bidwell S."/>
            <person name="Bisseling T."/>
            <person name="Choisne N."/>
            <person name="Couloux A."/>
            <person name="Denny R."/>
            <person name="Deshpande S."/>
            <person name="Dai X."/>
            <person name="Doyle J.J."/>
            <person name="Dudez A.M."/>
            <person name="Farmer A.D."/>
            <person name="Fouteau S."/>
            <person name="Franken C."/>
            <person name="Gibelin C."/>
            <person name="Gish J."/>
            <person name="Goldstein S."/>
            <person name="Gonzalez A.J."/>
            <person name="Green P.J."/>
            <person name="Hallab A."/>
            <person name="Hartog M."/>
            <person name="Hua A."/>
            <person name="Humphray S.J."/>
            <person name="Jeong D.H."/>
            <person name="Jing Y."/>
            <person name="Jocker A."/>
            <person name="Kenton S.M."/>
            <person name="Kim D.J."/>
            <person name="Klee K."/>
            <person name="Lai H."/>
            <person name="Lang C."/>
            <person name="Lin S."/>
            <person name="Macmil S.L."/>
            <person name="Magdelenat G."/>
            <person name="Matthews L."/>
            <person name="McCorrison J."/>
            <person name="Monaghan E.L."/>
            <person name="Mun J.H."/>
            <person name="Najar F.Z."/>
            <person name="Nicholson C."/>
            <person name="Noirot C."/>
            <person name="O'Bleness M."/>
            <person name="Paule C.R."/>
            <person name="Poulain J."/>
            <person name="Prion F."/>
            <person name="Qin B."/>
            <person name="Qu C."/>
            <person name="Retzel E.F."/>
            <person name="Riddle C."/>
            <person name="Sallet E."/>
            <person name="Samain S."/>
            <person name="Samson N."/>
            <person name="Sanders I."/>
            <person name="Saurat O."/>
            <person name="Scarpelli C."/>
            <person name="Schiex T."/>
            <person name="Segurens B."/>
            <person name="Severin A.J."/>
            <person name="Sherrier D.J."/>
            <person name="Shi R."/>
            <person name="Sims S."/>
            <person name="Singer S.R."/>
            <person name="Sinharoy S."/>
            <person name="Sterck L."/>
            <person name="Viollet A."/>
            <person name="Wang B.B."/>
            <person name="Wang K."/>
            <person name="Wang M."/>
            <person name="Wang X."/>
            <person name="Warfsmann J."/>
            <person name="Weissenbach J."/>
            <person name="White D.D."/>
            <person name="White J.D."/>
            <person name="Wiley G.B."/>
            <person name="Wincker P."/>
            <person name="Xing Y."/>
            <person name="Yang L."/>
            <person name="Yao Z."/>
            <person name="Ying F."/>
            <person name="Zhai J."/>
            <person name="Zhou L."/>
            <person name="Zuber A."/>
            <person name="Denarie J."/>
            <person name="Dixon R.A."/>
            <person name="May G.D."/>
            <person name="Schwartz D.C."/>
            <person name="Rogers J."/>
            <person name="Quetier F."/>
            <person name="Town C.D."/>
            <person name="Roe B.A."/>
        </authorList>
    </citation>
    <scope>NUCLEOTIDE SEQUENCE [LARGE SCALE GENOMIC DNA]</scope>
    <source>
        <strain evidence="1">A17</strain>
        <strain evidence="2 3">cv. Jemalong A17</strain>
    </source>
</reference>
<organism evidence="1 3">
    <name type="scientific">Medicago truncatula</name>
    <name type="common">Barrel medic</name>
    <name type="synonym">Medicago tribuloides</name>
    <dbReference type="NCBI Taxonomy" id="3880"/>
    <lineage>
        <taxon>Eukaryota</taxon>
        <taxon>Viridiplantae</taxon>
        <taxon>Streptophyta</taxon>
        <taxon>Embryophyta</taxon>
        <taxon>Tracheophyta</taxon>
        <taxon>Spermatophyta</taxon>
        <taxon>Magnoliopsida</taxon>
        <taxon>eudicotyledons</taxon>
        <taxon>Gunneridae</taxon>
        <taxon>Pentapetalae</taxon>
        <taxon>rosids</taxon>
        <taxon>fabids</taxon>
        <taxon>Fabales</taxon>
        <taxon>Fabaceae</taxon>
        <taxon>Papilionoideae</taxon>
        <taxon>50 kb inversion clade</taxon>
        <taxon>NPAAA clade</taxon>
        <taxon>Hologalegina</taxon>
        <taxon>IRL clade</taxon>
        <taxon>Trifolieae</taxon>
        <taxon>Medicago</taxon>
    </lineage>
</organism>
<accession>G8A1D4</accession>
<evidence type="ECO:0000313" key="2">
    <source>
        <dbReference type="EnsemblPlants" id="KEH31306"/>
    </source>
</evidence>
<evidence type="ECO:0000313" key="1">
    <source>
        <dbReference type="EMBL" id="KEH31306.1"/>
    </source>
</evidence>
<evidence type="ECO:0000313" key="3">
    <source>
        <dbReference type="Proteomes" id="UP000002051"/>
    </source>
</evidence>
<gene>
    <name evidence="1" type="ordered locus">MTR_4g094432</name>
</gene>
<reference evidence="1 3" key="2">
    <citation type="journal article" date="2014" name="BMC Genomics">
        <title>An improved genome release (version Mt4.0) for the model legume Medicago truncatula.</title>
        <authorList>
            <person name="Tang H."/>
            <person name="Krishnakumar V."/>
            <person name="Bidwell S."/>
            <person name="Rosen B."/>
            <person name="Chan A."/>
            <person name="Zhou S."/>
            <person name="Gentzbittel L."/>
            <person name="Childs K.L."/>
            <person name="Yandell M."/>
            <person name="Gundlach H."/>
            <person name="Mayer K.F."/>
            <person name="Schwartz D.C."/>
            <person name="Town C.D."/>
        </authorList>
    </citation>
    <scope>GENOME REANNOTATION</scope>
    <source>
        <strain evidence="1">A17</strain>
        <strain evidence="2 3">cv. Jemalong A17</strain>
    </source>
</reference>
<dbReference type="EMBL" id="CM001220">
    <property type="protein sequence ID" value="KEH31306.1"/>
    <property type="molecule type" value="Genomic_DNA"/>
</dbReference>
<protein>
    <submittedName>
        <fullName evidence="1 2">Uncharacterized protein</fullName>
    </submittedName>
</protein>
<dbReference type="PaxDb" id="3880-AES85272"/>
<dbReference type="AlphaFoldDB" id="G8A1D4"/>
<dbReference type="HOGENOM" id="CLU_2430414_0_0_1"/>
<proteinExistence type="predicted"/>